<dbReference type="InterPro" id="IPR037232">
    <property type="entry name" value="NADH_quin_OxRdtase_su_C/D-like"/>
</dbReference>
<evidence type="ECO:0000259" key="3">
    <source>
        <dbReference type="Pfam" id="PF00329"/>
    </source>
</evidence>
<dbReference type="SUPFAM" id="SSF143243">
    <property type="entry name" value="Nqo5-like"/>
    <property type="match status" value="1"/>
</dbReference>
<organism evidence="4">
    <name type="scientific">marine metagenome</name>
    <dbReference type="NCBI Taxonomy" id="408172"/>
    <lineage>
        <taxon>unclassified sequences</taxon>
        <taxon>metagenomes</taxon>
        <taxon>ecological metagenomes</taxon>
    </lineage>
</organism>
<proteinExistence type="inferred from homology"/>
<keyword evidence="2" id="KW-0813">Transport</keyword>
<protein>
    <recommendedName>
        <fullName evidence="3">NADH:ubiquinone oxidoreductase 30kDa subunit domain-containing protein</fullName>
    </recommendedName>
</protein>
<dbReference type="GO" id="GO:0008137">
    <property type="term" value="F:NADH dehydrogenase (ubiquinone) activity"/>
    <property type="evidence" value="ECO:0007669"/>
    <property type="project" value="InterPro"/>
</dbReference>
<gene>
    <name evidence="4" type="ORF">METZ01_LOCUS59002</name>
</gene>
<evidence type="ECO:0000256" key="1">
    <source>
        <dbReference type="ARBA" id="ARBA00007569"/>
    </source>
</evidence>
<dbReference type="InterPro" id="IPR010218">
    <property type="entry name" value="NADH_DH_suC"/>
</dbReference>
<feature type="domain" description="NADH:ubiquinone oxidoreductase 30kDa subunit" evidence="3">
    <location>
        <begin position="30"/>
        <end position="153"/>
    </location>
</feature>
<dbReference type="EMBL" id="UINC01003416">
    <property type="protein sequence ID" value="SVA06148.1"/>
    <property type="molecule type" value="Genomic_DNA"/>
</dbReference>
<dbReference type="PANTHER" id="PTHR10884">
    <property type="entry name" value="NADH DEHYDROGENASE UBIQUINONE IRON-SULFUR PROTEIN 3"/>
    <property type="match status" value="1"/>
</dbReference>
<dbReference type="NCBIfam" id="TIGR01961">
    <property type="entry name" value="NuoC_fam"/>
    <property type="match status" value="1"/>
</dbReference>
<name>A0A381SS36_9ZZZZ</name>
<dbReference type="HAMAP" id="MF_01357">
    <property type="entry name" value="NDH1_NuoC"/>
    <property type="match status" value="1"/>
</dbReference>
<dbReference type="PROSITE" id="PS00542">
    <property type="entry name" value="COMPLEX1_30K"/>
    <property type="match status" value="1"/>
</dbReference>
<evidence type="ECO:0000256" key="2">
    <source>
        <dbReference type="ARBA" id="ARBA00022448"/>
    </source>
</evidence>
<dbReference type="PANTHER" id="PTHR10884:SF14">
    <property type="entry name" value="NADH DEHYDROGENASE [UBIQUINONE] IRON-SULFUR PROTEIN 3, MITOCHONDRIAL"/>
    <property type="match status" value="1"/>
</dbReference>
<evidence type="ECO:0000313" key="4">
    <source>
        <dbReference type="EMBL" id="SVA06148.1"/>
    </source>
</evidence>
<dbReference type="AlphaFoldDB" id="A0A381SS36"/>
<comment type="similarity">
    <text evidence="1">Belongs to the complex I 30 kDa subunit family.</text>
</comment>
<dbReference type="InterPro" id="IPR020396">
    <property type="entry name" value="NADH_UbQ_OxRdtase_CS"/>
</dbReference>
<dbReference type="GO" id="GO:0016651">
    <property type="term" value="F:oxidoreductase activity, acting on NAD(P)H"/>
    <property type="evidence" value="ECO:0007669"/>
    <property type="project" value="InterPro"/>
</dbReference>
<dbReference type="InterPro" id="IPR001268">
    <property type="entry name" value="NADH_UbQ_OxRdtase_30kDa_su"/>
</dbReference>
<dbReference type="Pfam" id="PF00329">
    <property type="entry name" value="Complex1_30kDa"/>
    <property type="match status" value="1"/>
</dbReference>
<sequence length="161" mass="19259">MSDTKFIDLIKGKYGDLVLDSHNFRGDQTVTVRKDCGNDFFKFLRDEPELSFNFLMDITAVDYLSKKPERFEVVYHFYSMKHNDRLRVKIPVPMKDCIADTITSLWKTANWYEREIWDMYGIKFRNHPDLKRILLYEEFNGHPLRKDYAVNKRQPLIGPLN</sequence>
<reference evidence="4" key="1">
    <citation type="submission" date="2018-05" db="EMBL/GenBank/DDBJ databases">
        <authorList>
            <person name="Lanie J.A."/>
            <person name="Ng W.-L."/>
            <person name="Kazmierczak K.M."/>
            <person name="Andrzejewski T.M."/>
            <person name="Davidsen T.M."/>
            <person name="Wayne K.J."/>
            <person name="Tettelin H."/>
            <person name="Glass J.I."/>
            <person name="Rusch D."/>
            <person name="Podicherti R."/>
            <person name="Tsui H.-C.T."/>
            <person name="Winkler M.E."/>
        </authorList>
    </citation>
    <scope>NUCLEOTIDE SEQUENCE</scope>
</reference>
<dbReference type="Gene3D" id="3.30.460.80">
    <property type="entry name" value="NADH:ubiquinone oxidoreductase, 30kDa subunit"/>
    <property type="match status" value="1"/>
</dbReference>
<accession>A0A381SS36</accession>